<dbReference type="KEGG" id="tet:TTHERM_00833770"/>
<keyword evidence="4" id="KW-1185">Reference proteome</keyword>
<name>Q23A41_TETTS</name>
<reference evidence="4" key="1">
    <citation type="journal article" date="2006" name="PLoS Biol.">
        <title>Macronuclear genome sequence of the ciliate Tetrahymena thermophila, a model eukaryote.</title>
        <authorList>
            <person name="Eisen J.A."/>
            <person name="Coyne R.S."/>
            <person name="Wu M."/>
            <person name="Wu D."/>
            <person name="Thiagarajan M."/>
            <person name="Wortman J.R."/>
            <person name="Badger J.H."/>
            <person name="Ren Q."/>
            <person name="Amedeo P."/>
            <person name="Jones K.M."/>
            <person name="Tallon L.J."/>
            <person name="Delcher A.L."/>
            <person name="Salzberg S.L."/>
            <person name="Silva J.C."/>
            <person name="Haas B.J."/>
            <person name="Majoros W.H."/>
            <person name="Farzad M."/>
            <person name="Carlton J.M."/>
            <person name="Smith R.K. Jr."/>
            <person name="Garg J."/>
            <person name="Pearlman R.E."/>
            <person name="Karrer K.M."/>
            <person name="Sun L."/>
            <person name="Manning G."/>
            <person name="Elde N.C."/>
            <person name="Turkewitz A.P."/>
            <person name="Asai D.J."/>
            <person name="Wilkes D.E."/>
            <person name="Wang Y."/>
            <person name="Cai H."/>
            <person name="Collins K."/>
            <person name="Stewart B.A."/>
            <person name="Lee S.R."/>
            <person name="Wilamowska K."/>
            <person name="Weinberg Z."/>
            <person name="Ruzzo W.L."/>
            <person name="Wloga D."/>
            <person name="Gaertig J."/>
            <person name="Frankel J."/>
            <person name="Tsao C.-C."/>
            <person name="Gorovsky M.A."/>
            <person name="Keeling P.J."/>
            <person name="Waller R.F."/>
            <person name="Patron N.J."/>
            <person name="Cherry J.M."/>
            <person name="Stover N.A."/>
            <person name="Krieger C.J."/>
            <person name="del Toro C."/>
            <person name="Ryder H.F."/>
            <person name="Williamson S.C."/>
            <person name="Barbeau R.A."/>
            <person name="Hamilton E.P."/>
            <person name="Orias E."/>
        </authorList>
    </citation>
    <scope>NUCLEOTIDE SEQUENCE [LARGE SCALE GENOMIC DNA]</scope>
    <source>
        <strain evidence="4">SB210</strain>
    </source>
</reference>
<dbReference type="InParanoid" id="Q23A41"/>
<dbReference type="AlphaFoldDB" id="Q23A41"/>
<evidence type="ECO:0000313" key="4">
    <source>
        <dbReference type="Proteomes" id="UP000009168"/>
    </source>
</evidence>
<feature type="transmembrane region" description="Helical" evidence="2">
    <location>
        <begin position="100"/>
        <end position="119"/>
    </location>
</feature>
<gene>
    <name evidence="3" type="ORF">TTHERM_00833770</name>
</gene>
<evidence type="ECO:0000256" key="1">
    <source>
        <dbReference type="SAM" id="MobiDB-lite"/>
    </source>
</evidence>
<dbReference type="HOGENOM" id="CLU_985113_0_0_1"/>
<protein>
    <submittedName>
        <fullName evidence="3">Transmembrane protein, putative</fullName>
    </submittedName>
</protein>
<dbReference type="EMBL" id="GG662725">
    <property type="protein sequence ID" value="EAR93439.1"/>
    <property type="molecule type" value="Genomic_DNA"/>
</dbReference>
<evidence type="ECO:0000256" key="2">
    <source>
        <dbReference type="SAM" id="Phobius"/>
    </source>
</evidence>
<dbReference type="Proteomes" id="UP000009168">
    <property type="component" value="Unassembled WGS sequence"/>
</dbReference>
<keyword evidence="2" id="KW-0472">Membrane</keyword>
<evidence type="ECO:0000313" key="3">
    <source>
        <dbReference type="EMBL" id="EAR93439.1"/>
    </source>
</evidence>
<feature type="region of interest" description="Disordered" evidence="1">
    <location>
        <begin position="1"/>
        <end position="32"/>
    </location>
</feature>
<keyword evidence="2 3" id="KW-0812">Transmembrane</keyword>
<sequence length="283" mass="32951">MSKQQQEKLQNNHQPNRILVTPNQNNGEPKQNYQNDILEQQDDHCEPFNCKYNCCDENGACPDQQSDCYFYKCENFMCAEGGCCIKGVCRPEKDCKNSKIFRYISIGILVATFLVLQLFKEKIEKFFSEKQWYSCIQNKEQLEQNQNGLCDNIVEKTTQNQIQIENRSSNVLNTHKKNKSTLAAFQYLERNNNLNIFYPQGQRSILQNSNEDNYSNTIFSDNKKDNLVFKNTDVIVDQFAQSPLENRIAQLKENPTSQLSSSFNINKFPMGISELQNQQFKHN</sequence>
<accession>Q23A41</accession>
<dbReference type="RefSeq" id="XP_001013684.1">
    <property type="nucleotide sequence ID" value="XM_001013684.1"/>
</dbReference>
<proteinExistence type="predicted"/>
<keyword evidence="2" id="KW-1133">Transmembrane helix</keyword>
<dbReference type="GeneID" id="7839351"/>
<organism evidence="3 4">
    <name type="scientific">Tetrahymena thermophila (strain SB210)</name>
    <dbReference type="NCBI Taxonomy" id="312017"/>
    <lineage>
        <taxon>Eukaryota</taxon>
        <taxon>Sar</taxon>
        <taxon>Alveolata</taxon>
        <taxon>Ciliophora</taxon>
        <taxon>Intramacronucleata</taxon>
        <taxon>Oligohymenophorea</taxon>
        <taxon>Hymenostomatida</taxon>
        <taxon>Tetrahymenina</taxon>
        <taxon>Tetrahymenidae</taxon>
        <taxon>Tetrahymena</taxon>
    </lineage>
</organism>